<dbReference type="InterPro" id="IPR011009">
    <property type="entry name" value="Kinase-like_dom_sf"/>
</dbReference>
<feature type="domain" description="SH2" evidence="21">
    <location>
        <begin position="122"/>
        <end position="214"/>
    </location>
</feature>
<dbReference type="InterPro" id="IPR036860">
    <property type="entry name" value="SH2_dom_sf"/>
</dbReference>
<dbReference type="PRINTS" id="PR00109">
    <property type="entry name" value="TYRKINASE"/>
</dbReference>
<gene>
    <name evidence="24" type="primary">FRK</name>
</gene>
<keyword evidence="6 19" id="KW-0808">Transferase</keyword>
<dbReference type="PRINTS" id="PR00401">
    <property type="entry name" value="SH2DOMAIN"/>
</dbReference>
<dbReference type="PROSITE" id="PS50001">
    <property type="entry name" value="SH2"/>
    <property type="match status" value="1"/>
</dbReference>
<evidence type="ECO:0000256" key="5">
    <source>
        <dbReference type="ARBA" id="ARBA00022553"/>
    </source>
</evidence>
<evidence type="ECO:0000256" key="3">
    <source>
        <dbReference type="ARBA" id="ARBA00022443"/>
    </source>
</evidence>
<dbReference type="PRINTS" id="PR00452">
    <property type="entry name" value="SH3DOMAIN"/>
</dbReference>
<reference evidence="25" key="1">
    <citation type="journal article" date="2011" name="Nature">
        <title>A high-resolution map of human evolutionary constraint using 29 mammals.</title>
        <authorList>
            <person name="Lindblad-Toh K."/>
            <person name="Garber M."/>
            <person name="Zuk O."/>
            <person name="Lin M.F."/>
            <person name="Parker B.J."/>
            <person name="Washietl S."/>
            <person name="Kheradpour P."/>
            <person name="Ernst J."/>
            <person name="Jordan G."/>
            <person name="Mauceli E."/>
            <person name="Ward L.D."/>
            <person name="Lowe C.B."/>
            <person name="Holloway A.K."/>
            <person name="Clamp M."/>
            <person name="Gnerre S."/>
            <person name="Alfoldi J."/>
            <person name="Beal K."/>
            <person name="Chang J."/>
            <person name="Clawson H."/>
            <person name="Cuff J."/>
            <person name="Di Palma F."/>
            <person name="Fitzgerald S."/>
            <person name="Flicek P."/>
            <person name="Guttman M."/>
            <person name="Hubisz M.J."/>
            <person name="Jaffe D.B."/>
            <person name="Jungreis I."/>
            <person name="Kent W.J."/>
            <person name="Kostka D."/>
            <person name="Lara M."/>
            <person name="Martins A.L."/>
            <person name="Massingham T."/>
            <person name="Moltke I."/>
            <person name="Raney B.J."/>
            <person name="Rasmussen M.D."/>
            <person name="Robinson J."/>
            <person name="Stark A."/>
            <person name="Vilella A.J."/>
            <person name="Wen J."/>
            <person name="Xie X."/>
            <person name="Zody M.C."/>
            <person name="Baldwin J."/>
            <person name="Bloom T."/>
            <person name="Chin C.W."/>
            <person name="Heiman D."/>
            <person name="Nicol R."/>
            <person name="Nusbaum C."/>
            <person name="Young S."/>
            <person name="Wilkinson J."/>
            <person name="Worley K.C."/>
            <person name="Kovar C.L."/>
            <person name="Muzny D.M."/>
            <person name="Gibbs R.A."/>
            <person name="Cree A."/>
            <person name="Dihn H.H."/>
            <person name="Fowler G."/>
            <person name="Jhangiani S."/>
            <person name="Joshi V."/>
            <person name="Lee S."/>
            <person name="Lewis L.R."/>
            <person name="Nazareth L.V."/>
            <person name="Okwuonu G."/>
            <person name="Santibanez J."/>
            <person name="Warren W.C."/>
            <person name="Mardis E.R."/>
            <person name="Weinstock G.M."/>
            <person name="Wilson R.K."/>
            <person name="Delehaunty K."/>
            <person name="Dooling D."/>
            <person name="Fronik C."/>
            <person name="Fulton L."/>
            <person name="Fulton B."/>
            <person name="Graves T."/>
            <person name="Minx P."/>
            <person name="Sodergren E."/>
            <person name="Birney E."/>
            <person name="Margulies E.H."/>
            <person name="Herrero J."/>
            <person name="Green E.D."/>
            <person name="Haussler D."/>
            <person name="Siepel A."/>
            <person name="Goldman N."/>
            <person name="Pollard K.S."/>
            <person name="Pedersen J.S."/>
            <person name="Lander E.S."/>
            <person name="Kellis M."/>
        </authorList>
    </citation>
    <scope>NUCLEOTIDE SEQUENCE [LARGE SCALE GENOMIC DNA]</scope>
    <source>
        <strain evidence="25">2N</strain>
    </source>
</reference>
<evidence type="ECO:0000259" key="21">
    <source>
        <dbReference type="PROSITE" id="PS50001"/>
    </source>
</evidence>
<dbReference type="InterPro" id="IPR020635">
    <property type="entry name" value="Tyr_kinase_cat_dom"/>
</dbReference>
<comment type="similarity">
    <text evidence="19">Belongs to the protein kinase superfamily. Tyr protein kinase family.</text>
</comment>
<dbReference type="InterPro" id="IPR001245">
    <property type="entry name" value="Ser-Thr/Tyr_kinase_cat_dom"/>
</dbReference>
<feature type="binding site" evidence="18">
    <location>
        <position position="268"/>
    </location>
    <ligand>
        <name>ATP</name>
        <dbReference type="ChEBI" id="CHEBI:30616"/>
    </ligand>
</feature>
<dbReference type="FunFam" id="1.10.510.10:FF:000630">
    <property type="entry name" value="Tyrosine-protein kinase"/>
    <property type="match status" value="1"/>
</dbReference>
<feature type="chain" id="PRO_5011757682" description="Tyrosine-protein kinase" evidence="20">
    <location>
        <begin position="22"/>
        <end position="510"/>
    </location>
</feature>
<keyword evidence="4" id="KW-0963">Cytoplasm</keyword>
<dbReference type="PROSITE" id="PS00107">
    <property type="entry name" value="PROTEIN_KINASE_ATP"/>
    <property type="match status" value="1"/>
</dbReference>
<name>H0V900_CAVPO</name>
<dbReference type="Gene3D" id="3.30.200.20">
    <property type="entry name" value="Phosphorylase Kinase, domain 1"/>
    <property type="match status" value="1"/>
</dbReference>
<evidence type="ECO:0000256" key="1">
    <source>
        <dbReference type="ARBA" id="ARBA00004123"/>
    </source>
</evidence>
<dbReference type="InterPro" id="IPR001452">
    <property type="entry name" value="SH3_domain"/>
</dbReference>
<dbReference type="Proteomes" id="UP000005447">
    <property type="component" value="Unassembled WGS sequence"/>
</dbReference>
<evidence type="ECO:0000256" key="7">
    <source>
        <dbReference type="ARBA" id="ARBA00022741"/>
    </source>
</evidence>
<evidence type="ECO:0000313" key="24">
    <source>
        <dbReference type="Ensembl" id="ENSCPOP00000006273.3"/>
    </source>
</evidence>
<dbReference type="SUPFAM" id="SSF55550">
    <property type="entry name" value="SH2 domain"/>
    <property type="match status" value="1"/>
</dbReference>
<dbReference type="GO" id="GO:0005524">
    <property type="term" value="F:ATP binding"/>
    <property type="evidence" value="ECO:0007669"/>
    <property type="project" value="UniProtKB-UniRule"/>
</dbReference>
<evidence type="ECO:0000256" key="16">
    <source>
        <dbReference type="PROSITE-ProRule" id="PRU00191"/>
    </source>
</evidence>
<evidence type="ECO:0000256" key="13">
    <source>
        <dbReference type="ARBA" id="ARBA00051245"/>
    </source>
</evidence>
<dbReference type="Gene3D" id="3.30.505.10">
    <property type="entry name" value="SH2 domain"/>
    <property type="match status" value="1"/>
</dbReference>
<dbReference type="EMBL" id="AAKN02043538">
    <property type="status" value="NOT_ANNOTATED_CDS"/>
    <property type="molecule type" value="Genomic_DNA"/>
</dbReference>
<evidence type="ECO:0000313" key="25">
    <source>
        <dbReference type="Proteomes" id="UP000005447"/>
    </source>
</evidence>
<dbReference type="SMART" id="SM00326">
    <property type="entry name" value="SH3"/>
    <property type="match status" value="1"/>
</dbReference>
<dbReference type="Pfam" id="PF00018">
    <property type="entry name" value="SH3_1"/>
    <property type="match status" value="1"/>
</dbReference>
<evidence type="ECO:0000256" key="8">
    <source>
        <dbReference type="ARBA" id="ARBA00022777"/>
    </source>
</evidence>
<keyword evidence="25" id="KW-1185">Reference proteome</keyword>
<dbReference type="GO" id="GO:0005829">
    <property type="term" value="C:cytosol"/>
    <property type="evidence" value="ECO:0007669"/>
    <property type="project" value="Ensembl"/>
</dbReference>
<keyword evidence="10 16" id="KW-0727">SH2 domain</keyword>
<keyword evidence="5" id="KW-0597">Phosphoprotein</keyword>
<dbReference type="InterPro" id="IPR017441">
    <property type="entry name" value="Protein_kinase_ATP_BS"/>
</dbReference>
<dbReference type="SMART" id="SM00219">
    <property type="entry name" value="TyrKc"/>
    <property type="match status" value="1"/>
</dbReference>
<dbReference type="VEuPathDB" id="HostDB:ENSCPOG00000006954"/>
<dbReference type="Gene3D" id="2.30.30.40">
    <property type="entry name" value="SH3 Domains"/>
    <property type="match status" value="1"/>
</dbReference>
<dbReference type="GO" id="GO:0045824">
    <property type="term" value="P:negative regulation of innate immune response"/>
    <property type="evidence" value="ECO:0007669"/>
    <property type="project" value="Ensembl"/>
</dbReference>
<evidence type="ECO:0000256" key="17">
    <source>
        <dbReference type="PROSITE-ProRule" id="PRU00192"/>
    </source>
</evidence>
<accession>H0V900</accession>
<evidence type="ECO:0000256" key="12">
    <source>
        <dbReference type="ARBA" id="ARBA00023242"/>
    </source>
</evidence>
<keyword evidence="12" id="KW-0539">Nucleus</keyword>
<dbReference type="InterPro" id="IPR036028">
    <property type="entry name" value="SH3-like_dom_sf"/>
</dbReference>
<dbReference type="SUPFAM" id="SSF56112">
    <property type="entry name" value="Protein kinase-like (PK-like)"/>
    <property type="match status" value="1"/>
</dbReference>
<dbReference type="STRING" id="10141.ENSCPOP00000006273"/>
<dbReference type="GO" id="GO:0000122">
    <property type="term" value="P:negative regulation of transcription by RNA polymerase II"/>
    <property type="evidence" value="ECO:0007669"/>
    <property type="project" value="Ensembl"/>
</dbReference>
<dbReference type="FunFam" id="2.30.30.40:FF:000217">
    <property type="entry name" value="Tyrosine-protein kinase"/>
    <property type="match status" value="1"/>
</dbReference>
<evidence type="ECO:0000256" key="2">
    <source>
        <dbReference type="ARBA" id="ARBA00004496"/>
    </source>
</evidence>
<dbReference type="Pfam" id="PF07714">
    <property type="entry name" value="PK_Tyr_Ser-Thr"/>
    <property type="match status" value="1"/>
</dbReference>
<reference evidence="24" key="2">
    <citation type="submission" date="2025-08" db="UniProtKB">
        <authorList>
            <consortium name="Ensembl"/>
        </authorList>
    </citation>
    <scope>IDENTIFICATION</scope>
    <source>
        <strain evidence="24">2N</strain>
    </source>
</reference>
<dbReference type="AlphaFoldDB" id="H0V900"/>
<dbReference type="FunFam" id="3.30.200.20:FF:000037">
    <property type="entry name" value="Tyrosine-protein kinase"/>
    <property type="match status" value="1"/>
</dbReference>
<keyword evidence="20" id="KW-0732">Signal</keyword>
<feature type="domain" description="Protein kinase" evidence="23">
    <location>
        <begin position="240"/>
        <end position="493"/>
    </location>
</feature>
<evidence type="ECO:0000256" key="4">
    <source>
        <dbReference type="ARBA" id="ARBA00022490"/>
    </source>
</evidence>
<dbReference type="PANTHER" id="PTHR24418">
    <property type="entry name" value="TYROSINE-PROTEIN KINASE"/>
    <property type="match status" value="1"/>
</dbReference>
<protein>
    <recommendedName>
        <fullName evidence="19">Tyrosine-protein kinase</fullName>
        <ecNumber evidence="19">2.7.10.2</ecNumber>
    </recommendedName>
</protein>
<evidence type="ECO:0000256" key="19">
    <source>
        <dbReference type="RuleBase" id="RU362096"/>
    </source>
</evidence>
<dbReference type="PROSITE" id="PS50002">
    <property type="entry name" value="SH3"/>
    <property type="match status" value="1"/>
</dbReference>
<dbReference type="FunCoup" id="H0V900">
    <property type="interactions" value="605"/>
</dbReference>
<dbReference type="Ensembl" id="ENSCPOT00000007023.3">
    <property type="protein sequence ID" value="ENSCPOP00000006273.3"/>
    <property type="gene ID" value="ENSCPOG00000006954.4"/>
</dbReference>
<reference evidence="24" key="3">
    <citation type="submission" date="2025-09" db="UniProtKB">
        <authorList>
            <consortium name="Ensembl"/>
        </authorList>
    </citation>
    <scope>IDENTIFICATION</scope>
    <source>
        <strain evidence="24">2N</strain>
    </source>
</reference>
<sequence>MGNVFLRVWAYFKLCLPCVSEDTTDSPVVIVNRGAHHAPDPPQSLKQKPIILYFVALFDYEARTAEDLSFHAGDKLQVLNTSQKGWWWARHLEKEDSSGQRLEGYIPSNYVAEDSSLQAEPWFFGAVSRADAENQLLYPKNQTGAFLIRESETHKGDFSLSVLDGKVVKHYRIGRLDGGNFFITPRKTFSTLNEFVSYYSTISDGLCVRLGKPCLKIQVPTTFDLSYNTVDHWEIDRSSVQLLKRLGTGQFGEVWEGLWNNTVSVAVKTLKPGSMDPKKFLGEAEIMKTLRHPKLIQLYAVCSSEEPIYIITELLRHGSLREYLQIDAGSKIHLAQQVDMATQVASGMAYLELNNYIHRDLAARNVLVGEHNIYKIADFGLARILKVDNEDMYKMKDQEKLPIKWTAPEALQNNTFSIKSDVWSFGILLYEIITYGKVPYSGKTHNEVVLMLRQNYRLPQPPNCPQKFYNIMMECWHENPKERPTFERLHLTFEDYFQADLYSEGNNFIR</sequence>
<dbReference type="eggNOG" id="KOG0197">
    <property type="taxonomic scope" value="Eukaryota"/>
</dbReference>
<dbReference type="EMBL" id="AAKN02043539">
    <property type="status" value="NOT_ANNOTATED_CDS"/>
    <property type="molecule type" value="Genomic_DNA"/>
</dbReference>
<dbReference type="GO" id="GO:0002753">
    <property type="term" value="P:cytoplasmic pattern recognition receptor signaling pathway"/>
    <property type="evidence" value="ECO:0007669"/>
    <property type="project" value="Ensembl"/>
</dbReference>
<comment type="function">
    <text evidence="14">Non-receptor tyrosine-protein kinase that negatively regulates cell proliferation. Positively regulates PTEN protein stability through phosphorylation of PTEN on 'Tyr-336', which in turn prevents its ubiquitination and degradation, possibly by reducing its binding to NEDD4. May function as a tumor suppressor.</text>
</comment>
<organism evidence="24 25">
    <name type="scientific">Cavia porcellus</name>
    <name type="common">Guinea pig</name>
    <dbReference type="NCBI Taxonomy" id="10141"/>
    <lineage>
        <taxon>Eukaryota</taxon>
        <taxon>Metazoa</taxon>
        <taxon>Chordata</taxon>
        <taxon>Craniata</taxon>
        <taxon>Vertebrata</taxon>
        <taxon>Euteleostomi</taxon>
        <taxon>Mammalia</taxon>
        <taxon>Eutheria</taxon>
        <taxon>Euarchontoglires</taxon>
        <taxon>Glires</taxon>
        <taxon>Rodentia</taxon>
        <taxon>Hystricomorpha</taxon>
        <taxon>Caviidae</taxon>
        <taxon>Cavia</taxon>
    </lineage>
</organism>
<evidence type="ECO:0000256" key="6">
    <source>
        <dbReference type="ARBA" id="ARBA00022679"/>
    </source>
</evidence>
<dbReference type="FunFam" id="3.30.505.10:FF:000044">
    <property type="entry name" value="Tyrosine-protein kinase"/>
    <property type="match status" value="1"/>
</dbReference>
<evidence type="ECO:0000259" key="22">
    <source>
        <dbReference type="PROSITE" id="PS50002"/>
    </source>
</evidence>
<evidence type="ECO:0000256" key="9">
    <source>
        <dbReference type="ARBA" id="ARBA00022840"/>
    </source>
</evidence>
<dbReference type="KEGG" id="cpoc:100726734"/>
<evidence type="ECO:0000256" key="20">
    <source>
        <dbReference type="SAM" id="SignalP"/>
    </source>
</evidence>
<evidence type="ECO:0000256" key="10">
    <source>
        <dbReference type="ARBA" id="ARBA00022999"/>
    </source>
</evidence>
<evidence type="ECO:0000256" key="14">
    <source>
        <dbReference type="ARBA" id="ARBA00055752"/>
    </source>
</evidence>
<evidence type="ECO:0000256" key="11">
    <source>
        <dbReference type="ARBA" id="ARBA00023137"/>
    </source>
</evidence>
<feature type="domain" description="SH3" evidence="22">
    <location>
        <begin position="49"/>
        <end position="116"/>
    </location>
</feature>
<keyword evidence="3 17" id="KW-0728">SH3 domain</keyword>
<dbReference type="GO" id="GO:0004715">
    <property type="term" value="F:non-membrane spanning protein tyrosine kinase activity"/>
    <property type="evidence" value="ECO:0007669"/>
    <property type="project" value="UniProtKB-EC"/>
</dbReference>
<dbReference type="Bgee" id="ENSCPOG00000006954">
    <property type="expression patterns" value="Expressed in adult mammalian kidney and 3 other cell types or tissues"/>
</dbReference>
<dbReference type="RefSeq" id="XP_003466541.1">
    <property type="nucleotide sequence ID" value="XM_003466493.4"/>
</dbReference>
<dbReference type="PROSITE" id="PS50011">
    <property type="entry name" value="PROTEIN_KINASE_DOM"/>
    <property type="match status" value="1"/>
</dbReference>
<comment type="subunit">
    <text evidence="15">Interacts (via the SH3-domain) with PTEN. Interacts with RB1.</text>
</comment>
<evidence type="ECO:0000256" key="15">
    <source>
        <dbReference type="ARBA" id="ARBA00065482"/>
    </source>
</evidence>
<dbReference type="HOGENOM" id="CLU_000288_7_2_1"/>
<dbReference type="GO" id="GO:0005654">
    <property type="term" value="C:nucleoplasm"/>
    <property type="evidence" value="ECO:0007669"/>
    <property type="project" value="Ensembl"/>
</dbReference>
<comment type="subcellular location">
    <subcellularLocation>
        <location evidence="2">Cytoplasm</location>
    </subcellularLocation>
    <subcellularLocation>
        <location evidence="1">Nucleus</location>
    </subcellularLocation>
</comment>
<proteinExistence type="inferred from homology"/>
<feature type="signal peptide" evidence="20">
    <location>
        <begin position="1"/>
        <end position="21"/>
    </location>
</feature>
<dbReference type="CDD" id="cd11845">
    <property type="entry name" value="SH3_Src_like"/>
    <property type="match status" value="1"/>
</dbReference>
<dbReference type="CTD" id="2444"/>
<evidence type="ECO:0000256" key="18">
    <source>
        <dbReference type="PROSITE-ProRule" id="PRU10141"/>
    </source>
</evidence>
<dbReference type="InterPro" id="IPR008266">
    <property type="entry name" value="Tyr_kinase_AS"/>
</dbReference>
<dbReference type="InterPro" id="IPR000719">
    <property type="entry name" value="Prot_kinase_dom"/>
</dbReference>
<dbReference type="GeneID" id="100726734"/>
<keyword evidence="7 18" id="KW-0547">Nucleotide-binding</keyword>
<keyword evidence="9 18" id="KW-0067">ATP-binding</keyword>
<comment type="catalytic activity">
    <reaction evidence="13 19">
        <text>L-tyrosyl-[protein] + ATP = O-phospho-L-tyrosyl-[protein] + ADP + H(+)</text>
        <dbReference type="Rhea" id="RHEA:10596"/>
        <dbReference type="Rhea" id="RHEA-COMP:10136"/>
        <dbReference type="Rhea" id="RHEA-COMP:20101"/>
        <dbReference type="ChEBI" id="CHEBI:15378"/>
        <dbReference type="ChEBI" id="CHEBI:30616"/>
        <dbReference type="ChEBI" id="CHEBI:46858"/>
        <dbReference type="ChEBI" id="CHEBI:61978"/>
        <dbReference type="ChEBI" id="CHEBI:456216"/>
        <dbReference type="EC" id="2.7.10.2"/>
    </reaction>
</comment>
<dbReference type="InterPro" id="IPR000980">
    <property type="entry name" value="SH2"/>
</dbReference>
<keyword evidence="11 19" id="KW-0829">Tyrosine-protein kinase</keyword>
<evidence type="ECO:0000259" key="23">
    <source>
        <dbReference type="PROSITE" id="PS50011"/>
    </source>
</evidence>
<dbReference type="PROSITE" id="PS00109">
    <property type="entry name" value="PROTEIN_KINASE_TYR"/>
    <property type="match status" value="1"/>
</dbReference>
<dbReference type="SMART" id="SM00252">
    <property type="entry name" value="SH2"/>
    <property type="match status" value="1"/>
</dbReference>
<dbReference type="Gene3D" id="1.10.510.10">
    <property type="entry name" value="Transferase(Phosphotransferase) domain 1"/>
    <property type="match status" value="1"/>
</dbReference>
<dbReference type="SUPFAM" id="SSF50044">
    <property type="entry name" value="SH3-domain"/>
    <property type="match status" value="1"/>
</dbReference>
<dbReference type="InParanoid" id="H0V900"/>
<dbReference type="OrthoDB" id="4062651at2759"/>
<dbReference type="Pfam" id="PF00017">
    <property type="entry name" value="SH2"/>
    <property type="match status" value="1"/>
</dbReference>
<dbReference type="GeneTree" id="ENSGT00940000156987"/>
<dbReference type="EC" id="2.7.10.2" evidence="19"/>
<keyword evidence="8 19" id="KW-0418">Kinase</keyword>
<dbReference type="InterPro" id="IPR050198">
    <property type="entry name" value="Non-receptor_tyrosine_kinases"/>
</dbReference>